<protein>
    <submittedName>
        <fullName evidence="1">Uncharacterized protein</fullName>
    </submittedName>
</protein>
<dbReference type="AlphaFoldDB" id="A0A166KGN0"/>
<sequence>MGPSGSSHACKRTITDVVSATRRGVREVSFCPRSEMYYHAISIRRRRLADDGWERSMSRRKEKV</sequence>
<evidence type="ECO:0000313" key="2">
    <source>
        <dbReference type="Proteomes" id="UP000076532"/>
    </source>
</evidence>
<reference evidence="1 2" key="1">
    <citation type="journal article" date="2016" name="Mol. Biol. Evol.">
        <title>Comparative Genomics of Early-Diverging Mushroom-Forming Fungi Provides Insights into the Origins of Lignocellulose Decay Capabilities.</title>
        <authorList>
            <person name="Nagy L.G."/>
            <person name="Riley R."/>
            <person name="Tritt A."/>
            <person name="Adam C."/>
            <person name="Daum C."/>
            <person name="Floudas D."/>
            <person name="Sun H."/>
            <person name="Yadav J.S."/>
            <person name="Pangilinan J."/>
            <person name="Larsson K.H."/>
            <person name="Matsuura K."/>
            <person name="Barry K."/>
            <person name="Labutti K."/>
            <person name="Kuo R."/>
            <person name="Ohm R.A."/>
            <person name="Bhattacharya S.S."/>
            <person name="Shirouzu T."/>
            <person name="Yoshinaga Y."/>
            <person name="Martin F.M."/>
            <person name="Grigoriev I.V."/>
            <person name="Hibbett D.S."/>
        </authorList>
    </citation>
    <scope>NUCLEOTIDE SEQUENCE [LARGE SCALE GENOMIC DNA]</scope>
    <source>
        <strain evidence="1 2">CBS 109695</strain>
    </source>
</reference>
<gene>
    <name evidence="1" type="ORF">FIBSPDRAFT_860259</name>
</gene>
<dbReference type="EMBL" id="KV417544">
    <property type="protein sequence ID" value="KZP21887.1"/>
    <property type="molecule type" value="Genomic_DNA"/>
</dbReference>
<evidence type="ECO:0000313" key="1">
    <source>
        <dbReference type="EMBL" id="KZP21887.1"/>
    </source>
</evidence>
<accession>A0A166KGN0</accession>
<dbReference type="Proteomes" id="UP000076532">
    <property type="component" value="Unassembled WGS sequence"/>
</dbReference>
<name>A0A166KGN0_9AGAM</name>
<keyword evidence="2" id="KW-1185">Reference proteome</keyword>
<proteinExistence type="predicted"/>
<organism evidence="1 2">
    <name type="scientific">Athelia psychrophila</name>
    <dbReference type="NCBI Taxonomy" id="1759441"/>
    <lineage>
        <taxon>Eukaryota</taxon>
        <taxon>Fungi</taxon>
        <taxon>Dikarya</taxon>
        <taxon>Basidiomycota</taxon>
        <taxon>Agaricomycotina</taxon>
        <taxon>Agaricomycetes</taxon>
        <taxon>Agaricomycetidae</taxon>
        <taxon>Atheliales</taxon>
        <taxon>Atheliaceae</taxon>
        <taxon>Athelia</taxon>
    </lineage>
</organism>